<dbReference type="Gene3D" id="2.40.160.20">
    <property type="match status" value="1"/>
</dbReference>
<dbReference type="STRING" id="1349421.OI18_09275"/>
<comment type="caution">
    <text evidence="1">The sequence shown here is derived from an EMBL/GenBank/DDBJ whole genome shotgun (WGS) entry which is preliminary data.</text>
</comment>
<protein>
    <recommendedName>
        <fullName evidence="3">Deacylase</fullName>
    </recommendedName>
</protein>
<evidence type="ECO:0008006" key="3">
    <source>
        <dbReference type="Google" id="ProtNLM"/>
    </source>
</evidence>
<dbReference type="Proteomes" id="UP000031408">
    <property type="component" value="Unassembled WGS sequence"/>
</dbReference>
<gene>
    <name evidence="1" type="ORF">OI18_09275</name>
</gene>
<dbReference type="AlphaFoldDB" id="A0A0C1IX96"/>
<accession>A0A0C1IX96</accession>
<keyword evidence="2" id="KW-1185">Reference proteome</keyword>
<dbReference type="Pfam" id="PF09411">
    <property type="entry name" value="PagL"/>
    <property type="match status" value="1"/>
</dbReference>
<evidence type="ECO:0000313" key="2">
    <source>
        <dbReference type="Proteomes" id="UP000031408"/>
    </source>
</evidence>
<proteinExistence type="predicted"/>
<organism evidence="1 2">
    <name type="scientific">Flavihumibacter solisilvae</name>
    <dbReference type="NCBI Taxonomy" id="1349421"/>
    <lineage>
        <taxon>Bacteria</taxon>
        <taxon>Pseudomonadati</taxon>
        <taxon>Bacteroidota</taxon>
        <taxon>Chitinophagia</taxon>
        <taxon>Chitinophagales</taxon>
        <taxon>Chitinophagaceae</taxon>
        <taxon>Flavihumibacter</taxon>
    </lineage>
</organism>
<dbReference type="EMBL" id="JSVC01000009">
    <property type="protein sequence ID" value="KIC95059.1"/>
    <property type="molecule type" value="Genomic_DNA"/>
</dbReference>
<name>A0A0C1IX96_9BACT</name>
<dbReference type="InterPro" id="IPR018550">
    <property type="entry name" value="Lipid-A_deacylase-rel"/>
</dbReference>
<sequence length="378" mass="42825">MIIYSDLVAQVKTVPDKFRSFGFKLHAGGHLYTGEQLSEMLENGYAAIELRYGWQSKGSQDWQKEHGYPTYGIGWYTGYIGDPEIFGNPNALFGFISFPLNQGRRNNFLLEPALGLTYNLKPYDPDNNSINDAIGAKLAVYFCLHAGGRYQVNREIDLLYGLDLTHFSNGRINTPNMGLNMIGLSVGAAYNFNTSQKVVDKSRHPSTILEVRPVTPQWPGPRRLSENNITLYQAFGTVQNIRDAGTDHRYLTSSTVLEYQHKFNTKHGLTVGFDAFVDPSARDTVEYTANKTEMENFFPGAHAGYDFMFWRLSIRLQVGVHLSSIGRELKGTTFVRPALRFDISKRFNAQIGLKTFNGAQSDWVEWGFGYKIFVRQHH</sequence>
<reference evidence="1 2" key="1">
    <citation type="submission" date="2014-11" db="EMBL/GenBank/DDBJ databases">
        <title>Genome sequence of Flavihumibacter solisilvae 3-3.</title>
        <authorList>
            <person name="Zhou G."/>
            <person name="Li M."/>
            <person name="Wang G."/>
        </authorList>
    </citation>
    <scope>NUCLEOTIDE SEQUENCE [LARGE SCALE GENOMIC DNA]</scope>
    <source>
        <strain evidence="1 2">3-3</strain>
    </source>
</reference>
<evidence type="ECO:0000313" key="1">
    <source>
        <dbReference type="EMBL" id="KIC95059.1"/>
    </source>
</evidence>